<evidence type="ECO:0000313" key="4">
    <source>
        <dbReference type="EMBL" id="SEU14106.1"/>
    </source>
</evidence>
<evidence type="ECO:0000256" key="2">
    <source>
        <dbReference type="SAM" id="Phobius"/>
    </source>
</evidence>
<accession>A0A1I0JVD3</accession>
<dbReference type="AlphaFoldDB" id="A0A1I0JVD3"/>
<feature type="domain" description="DUF11" evidence="3">
    <location>
        <begin position="298"/>
        <end position="402"/>
    </location>
</feature>
<evidence type="ECO:0000259" key="3">
    <source>
        <dbReference type="Pfam" id="PF01345"/>
    </source>
</evidence>
<dbReference type="InterPro" id="IPR047589">
    <property type="entry name" value="DUF11_rpt"/>
</dbReference>
<dbReference type="InterPro" id="IPR013783">
    <property type="entry name" value="Ig-like_fold"/>
</dbReference>
<keyword evidence="5" id="KW-1185">Reference proteome</keyword>
<dbReference type="Pfam" id="PF01345">
    <property type="entry name" value="DUF11"/>
    <property type="match status" value="2"/>
</dbReference>
<feature type="region of interest" description="Disordered" evidence="1">
    <location>
        <begin position="23"/>
        <end position="154"/>
    </location>
</feature>
<feature type="compositionally biased region" description="Low complexity" evidence="1">
    <location>
        <begin position="411"/>
        <end position="420"/>
    </location>
</feature>
<dbReference type="PANTHER" id="PTHR34819">
    <property type="entry name" value="LARGE CYSTEINE-RICH PERIPLASMIC PROTEIN OMCB"/>
    <property type="match status" value="1"/>
</dbReference>
<dbReference type="NCBIfam" id="TIGR01451">
    <property type="entry name" value="B_ant_repeat"/>
    <property type="match status" value="1"/>
</dbReference>
<reference evidence="4 5" key="1">
    <citation type="submission" date="2016-10" db="EMBL/GenBank/DDBJ databases">
        <authorList>
            <person name="de Groot N.N."/>
        </authorList>
    </citation>
    <scope>NUCLEOTIDE SEQUENCE [LARGE SCALE GENOMIC DNA]</scope>
    <source>
        <strain evidence="4 5">CGMCC 4.5598</strain>
    </source>
</reference>
<dbReference type="PANTHER" id="PTHR34819:SF5">
    <property type="entry name" value="CONSERVED REPEAT DOMAIN PROTEIN"/>
    <property type="match status" value="1"/>
</dbReference>
<feature type="transmembrane region" description="Helical" evidence="2">
    <location>
        <begin position="483"/>
        <end position="503"/>
    </location>
</feature>
<protein>
    <submittedName>
        <fullName evidence="4">Conserved repeat domain-containing protein</fullName>
    </submittedName>
</protein>
<dbReference type="Gene3D" id="2.60.40.10">
    <property type="entry name" value="Immunoglobulins"/>
    <property type="match status" value="1"/>
</dbReference>
<feature type="domain" description="DUF11" evidence="3">
    <location>
        <begin position="154"/>
        <end position="257"/>
    </location>
</feature>
<dbReference type="GO" id="GO:0005975">
    <property type="term" value="P:carbohydrate metabolic process"/>
    <property type="evidence" value="ECO:0007669"/>
    <property type="project" value="UniProtKB-ARBA"/>
</dbReference>
<feature type="region of interest" description="Disordered" evidence="1">
    <location>
        <begin position="326"/>
        <end position="348"/>
    </location>
</feature>
<feature type="compositionally biased region" description="Low complexity" evidence="1">
    <location>
        <begin position="36"/>
        <end position="55"/>
    </location>
</feature>
<feature type="compositionally biased region" description="Basic and acidic residues" evidence="1">
    <location>
        <begin position="422"/>
        <end position="431"/>
    </location>
</feature>
<dbReference type="EMBL" id="FOHX01000006">
    <property type="protein sequence ID" value="SEU14106.1"/>
    <property type="molecule type" value="Genomic_DNA"/>
</dbReference>
<organism evidence="4 5">
    <name type="scientific">Nonomuraea wenchangensis</name>
    <dbReference type="NCBI Taxonomy" id="568860"/>
    <lineage>
        <taxon>Bacteria</taxon>
        <taxon>Bacillati</taxon>
        <taxon>Actinomycetota</taxon>
        <taxon>Actinomycetes</taxon>
        <taxon>Streptosporangiales</taxon>
        <taxon>Streptosporangiaceae</taxon>
        <taxon>Nonomuraea</taxon>
    </lineage>
</organism>
<dbReference type="Proteomes" id="UP000199361">
    <property type="component" value="Unassembled WGS sequence"/>
</dbReference>
<gene>
    <name evidence="4" type="ORF">SAMN05421811_106230</name>
</gene>
<dbReference type="InterPro" id="IPR051172">
    <property type="entry name" value="Chlamydia_OmcB"/>
</dbReference>
<name>A0A1I0JVD3_9ACTN</name>
<sequence>MGMPGIAAVVALAVLGVGGGDWGDRSARQGLIDGESAASAPVAGRARRAPGPAGVTTAGPRLDRPGRSEWRSWTADRLGPMAAGGPEEMDDPSGERGQGGPQPGVPGNGVPGNGGPGTGGPGSGGSGNGGSGSGGSATGGTRPGGPGSEREARLRVRQEAVPATLAAGERATLRVTVTNTGSAAAGDVTVTDTLDAALTPDPAALPDGCERAGRAVTCGGPGTTLLPGQNLTYDLPVTVDPSLQDGVEVVARAEATGSSAGTGSSGATGSPEAGSAQVALLAAPVRAFADVELVLAAPPAVHAGDVIGYLLTVTNHGPARAAGVTVRSRDRGPGATVTDRPAAECPGSGRTVACDLGDLAPGEVRTLALAIAPGASVAFENCATVRTAGRDRDRADNRSCASTRVEPAPAPAELAPSPTARQPERPDRQEPLAEASYDEPQQPVDEPFAPAAAKGDDVAMEEEAPGPAGEEVAADVPMTGVSLWMLALGVPVLLAIGLMVRFLDRRGRAGRAR</sequence>
<keyword evidence="2" id="KW-1133">Transmembrane helix</keyword>
<keyword evidence="2" id="KW-0812">Transmembrane</keyword>
<proteinExistence type="predicted"/>
<evidence type="ECO:0000313" key="5">
    <source>
        <dbReference type="Proteomes" id="UP000199361"/>
    </source>
</evidence>
<keyword evidence="2" id="KW-0472">Membrane</keyword>
<feature type="region of interest" description="Disordered" evidence="1">
    <location>
        <begin position="389"/>
        <end position="471"/>
    </location>
</feature>
<feature type="compositionally biased region" description="Basic and acidic residues" evidence="1">
    <location>
        <begin position="61"/>
        <end position="70"/>
    </location>
</feature>
<evidence type="ECO:0000256" key="1">
    <source>
        <dbReference type="SAM" id="MobiDB-lite"/>
    </source>
</evidence>
<dbReference type="InterPro" id="IPR001434">
    <property type="entry name" value="OmcB-like_DUF11"/>
</dbReference>
<feature type="compositionally biased region" description="Gly residues" evidence="1">
    <location>
        <begin position="96"/>
        <end position="147"/>
    </location>
</feature>